<keyword evidence="2" id="KW-0472">Membrane</keyword>
<name>U6LB39_EIMTE</name>
<dbReference type="Proteomes" id="UP000030747">
    <property type="component" value="Unassembled WGS sequence"/>
</dbReference>
<evidence type="ECO:0000313" key="3">
    <source>
        <dbReference type="EMBL" id="CDJ44950.1"/>
    </source>
</evidence>
<feature type="region of interest" description="Disordered" evidence="1">
    <location>
        <begin position="136"/>
        <end position="161"/>
    </location>
</feature>
<dbReference type="RefSeq" id="XP_013235697.1">
    <property type="nucleotide sequence ID" value="XM_013380243.1"/>
</dbReference>
<keyword evidence="2" id="KW-0812">Transmembrane</keyword>
<dbReference type="OrthoDB" id="349453at2759"/>
<dbReference type="VEuPathDB" id="ToxoDB:ETH_00038315"/>
<dbReference type="GeneID" id="25256704"/>
<keyword evidence="2" id="KW-1133">Transmembrane helix</keyword>
<feature type="region of interest" description="Disordered" evidence="1">
    <location>
        <begin position="268"/>
        <end position="315"/>
    </location>
</feature>
<organism evidence="3 4">
    <name type="scientific">Eimeria tenella</name>
    <name type="common">Coccidian parasite</name>
    <dbReference type="NCBI Taxonomy" id="5802"/>
    <lineage>
        <taxon>Eukaryota</taxon>
        <taxon>Sar</taxon>
        <taxon>Alveolata</taxon>
        <taxon>Apicomplexa</taxon>
        <taxon>Conoidasida</taxon>
        <taxon>Coccidia</taxon>
        <taxon>Eucoccidiorida</taxon>
        <taxon>Eimeriorina</taxon>
        <taxon>Eimeriidae</taxon>
        <taxon>Eimeria</taxon>
    </lineage>
</organism>
<evidence type="ECO:0000256" key="2">
    <source>
        <dbReference type="SAM" id="Phobius"/>
    </source>
</evidence>
<feature type="region of interest" description="Disordered" evidence="1">
    <location>
        <begin position="428"/>
        <end position="481"/>
    </location>
</feature>
<feature type="region of interest" description="Disordered" evidence="1">
    <location>
        <begin position="528"/>
        <end position="547"/>
    </location>
</feature>
<reference evidence="3" key="1">
    <citation type="submission" date="2013-10" db="EMBL/GenBank/DDBJ databases">
        <title>Genomic analysis of the causative agents of coccidiosis in chickens.</title>
        <authorList>
            <person name="Reid A.J."/>
            <person name="Blake D."/>
            <person name="Billington K."/>
            <person name="Browne H."/>
            <person name="Dunn M."/>
            <person name="Hung S."/>
            <person name="Kawahara F."/>
            <person name="Miranda-Saavedra D."/>
            <person name="Mourier T."/>
            <person name="Nagra H."/>
            <person name="Otto T.D."/>
            <person name="Rawlings N."/>
            <person name="Sanchez A."/>
            <person name="Sanders M."/>
            <person name="Subramaniam C."/>
            <person name="Tay Y."/>
            <person name="Dear P."/>
            <person name="Doerig C."/>
            <person name="Gruber A."/>
            <person name="Parkinson J."/>
            <person name="Shirley M."/>
            <person name="Wan K.L."/>
            <person name="Berriman M."/>
            <person name="Tomley F."/>
            <person name="Pain A."/>
        </authorList>
    </citation>
    <scope>NUCLEOTIDE SEQUENCE [LARGE SCALE GENOMIC DNA]</scope>
    <source>
        <strain evidence="3">Houghton</strain>
    </source>
</reference>
<reference evidence="3" key="2">
    <citation type="submission" date="2013-10" db="EMBL/GenBank/DDBJ databases">
        <authorList>
            <person name="Aslett M."/>
        </authorList>
    </citation>
    <scope>NUCLEOTIDE SEQUENCE [LARGE SCALE GENOMIC DNA]</scope>
    <source>
        <strain evidence="3">Houghton</strain>
    </source>
</reference>
<gene>
    <name evidence="3" type="ORF">ETH_00038315</name>
</gene>
<proteinExistence type="predicted"/>
<feature type="compositionally biased region" description="Gly residues" evidence="1">
    <location>
        <begin position="532"/>
        <end position="541"/>
    </location>
</feature>
<feature type="non-terminal residue" evidence="3">
    <location>
        <position position="580"/>
    </location>
</feature>
<feature type="compositionally biased region" description="Low complexity" evidence="1">
    <location>
        <begin position="268"/>
        <end position="294"/>
    </location>
</feature>
<dbReference type="EMBL" id="HG677880">
    <property type="protein sequence ID" value="CDJ44950.1"/>
    <property type="molecule type" value="Genomic_DNA"/>
</dbReference>
<dbReference type="VEuPathDB" id="ToxoDB:ETH2_1047700"/>
<feature type="compositionally biased region" description="Low complexity" evidence="1">
    <location>
        <begin position="150"/>
        <end position="161"/>
    </location>
</feature>
<feature type="region of interest" description="Disordered" evidence="1">
    <location>
        <begin position="198"/>
        <end position="223"/>
    </location>
</feature>
<feature type="transmembrane region" description="Helical" evidence="2">
    <location>
        <begin position="325"/>
        <end position="347"/>
    </location>
</feature>
<evidence type="ECO:0000256" key="1">
    <source>
        <dbReference type="SAM" id="MobiDB-lite"/>
    </source>
</evidence>
<keyword evidence="4" id="KW-1185">Reference proteome</keyword>
<sequence>MLAASQHQAFPEALFVSLPELLLSKMPSQSSSSSSSSSSRILAEASLRDLAGLCIGMQRAAAFAAGGPLLQQQLRAQGGPHETALLQQEARKQQKEALALFEGAPQTRTLQQQQQKQQEQKEAQTQQQQKQQQQKAAQIQQQQRHKQQQLHKQQQQQQQQRREQQQQQQQQQQRYMKAALLVWHSVCREVRRRLEKGGPRALAFGGPSGSSRGKLQQQQQQQQQQQTEAAASLRDVWSLSCCLGCVGLLSPYLFRGLTAAALQLAAPSSSSSSKQQQHPEQQPNPQQQQQQQNSVAGDTLSPRWGGPTGGLQKETPRALIETPDYLVSADALLLLLLLLLLLPLLLLRLAATAAAAAAALSPSQVVYKPPYWLINTAQTDPGAPEACGAPGGPPVFWGPPGGPPGALEIPAWASRGAPLRSNQEVPLEGLLGGAPKAPTGAPQEARRGGPQETRGGGPQGAPRGAPQEDLSGGPLLSEKLLNSGRPEPLHLFLRARYVEKKCPLLPGAPLQQPGVPAVRLRGPQGPLAGQSLGLGGEGGPPGRAPKGAPERFTAGEEFGRVLLDPFLASGCTHRLDCETS</sequence>
<dbReference type="AlphaFoldDB" id="U6LB39"/>
<protein>
    <submittedName>
        <fullName evidence="3">Uncharacterized protein</fullName>
    </submittedName>
</protein>
<evidence type="ECO:0000313" key="4">
    <source>
        <dbReference type="Proteomes" id="UP000030747"/>
    </source>
</evidence>
<accession>U6LB39</accession>